<dbReference type="InterPro" id="IPR011008">
    <property type="entry name" value="Dimeric_a/b-barrel"/>
</dbReference>
<dbReference type="PANTHER" id="PTHR33336">
    <property type="entry name" value="QUINOL MONOOXYGENASE YGIN-RELATED"/>
    <property type="match status" value="1"/>
</dbReference>
<reference evidence="2 5" key="2">
    <citation type="submission" date="2020-08" db="EMBL/GenBank/DDBJ databases">
        <title>Genomic Encyclopedia of Type Strains, Phase IV (KMG-IV): sequencing the most valuable type-strain genomes for metagenomic binning, comparative biology and taxonomic classification.</title>
        <authorList>
            <person name="Goeker M."/>
        </authorList>
    </citation>
    <scope>NUCLEOTIDE SEQUENCE [LARGE SCALE GENOMIC DNA]</scope>
    <source>
        <strain evidence="2 5">DSM 105434</strain>
    </source>
</reference>
<evidence type="ECO:0000313" key="2">
    <source>
        <dbReference type="EMBL" id="MBB5294711.1"/>
    </source>
</evidence>
<dbReference type="InterPro" id="IPR007138">
    <property type="entry name" value="ABM_dom"/>
</dbReference>
<dbReference type="SUPFAM" id="SSF54909">
    <property type="entry name" value="Dimeric alpha+beta barrel"/>
    <property type="match status" value="1"/>
</dbReference>
<dbReference type="GO" id="GO:0004497">
    <property type="term" value="F:monooxygenase activity"/>
    <property type="evidence" value="ECO:0007669"/>
    <property type="project" value="UniProtKB-KW"/>
</dbReference>
<dbReference type="Gene3D" id="3.30.70.100">
    <property type="match status" value="1"/>
</dbReference>
<keyword evidence="3" id="KW-0503">Monooxygenase</keyword>
<evidence type="ECO:0000313" key="5">
    <source>
        <dbReference type="Proteomes" id="UP000536909"/>
    </source>
</evidence>
<evidence type="ECO:0000259" key="1">
    <source>
        <dbReference type="PROSITE" id="PS51725"/>
    </source>
</evidence>
<reference evidence="3 4" key="1">
    <citation type="submission" date="2019-04" db="EMBL/GenBank/DDBJ databases">
        <title>Deinococcus metalilatus MA1002 mutant No.5.</title>
        <authorList>
            <person name="Park W."/>
            <person name="Park C."/>
        </authorList>
    </citation>
    <scope>NUCLEOTIDE SEQUENCE [LARGE SCALE GENOMIC DNA]</scope>
    <source>
        <strain evidence="3 4">MA1002-m5</strain>
    </source>
</reference>
<comment type="caution">
    <text evidence="3">The sequence shown here is derived from an EMBL/GenBank/DDBJ whole genome shotgun (WGS) entry which is preliminary data.</text>
</comment>
<dbReference type="AlphaFoldDB" id="A0AAJ5F6S0"/>
<evidence type="ECO:0000313" key="3">
    <source>
        <dbReference type="EMBL" id="TLK30121.1"/>
    </source>
</evidence>
<organism evidence="3 4">
    <name type="scientific">Deinococcus metallilatus</name>
    <dbReference type="NCBI Taxonomy" id="1211322"/>
    <lineage>
        <taxon>Bacteria</taxon>
        <taxon>Thermotogati</taxon>
        <taxon>Deinococcota</taxon>
        <taxon>Deinococci</taxon>
        <taxon>Deinococcales</taxon>
        <taxon>Deinococcaceae</taxon>
        <taxon>Deinococcus</taxon>
    </lineage>
</organism>
<keyword evidence="3" id="KW-0560">Oxidoreductase</keyword>
<keyword evidence="5" id="KW-1185">Reference proteome</keyword>
<dbReference type="InterPro" id="IPR050744">
    <property type="entry name" value="AI-2_Isomerase_LsrG"/>
</dbReference>
<dbReference type="EMBL" id="VBRC01000003">
    <property type="protein sequence ID" value="TLK30121.1"/>
    <property type="molecule type" value="Genomic_DNA"/>
</dbReference>
<sequence length="101" mass="10878">MIAVTSDAHLNPDRLDEARTILLDLQAHALIEGGCLSYVFAAALEDPAHIRGFEEWADDASLEAHLSAPALAATLERLGPLLTRPPVVTRYAVSEHGPIEL</sequence>
<dbReference type="PANTHER" id="PTHR33336:SF15">
    <property type="entry name" value="ABM DOMAIN-CONTAINING PROTEIN"/>
    <property type="match status" value="1"/>
</dbReference>
<proteinExistence type="predicted"/>
<dbReference type="PROSITE" id="PS51725">
    <property type="entry name" value="ABM"/>
    <property type="match status" value="1"/>
</dbReference>
<name>A0AAJ5F6S0_9DEIO</name>
<gene>
    <name evidence="3" type="ORF">FCS05_06230</name>
    <name evidence="2" type="ORF">HNQ10_001525</name>
</gene>
<evidence type="ECO:0000313" key="4">
    <source>
        <dbReference type="Proteomes" id="UP000308000"/>
    </source>
</evidence>
<dbReference type="Pfam" id="PF03992">
    <property type="entry name" value="ABM"/>
    <property type="match status" value="1"/>
</dbReference>
<dbReference type="RefSeq" id="WP_129117923.1">
    <property type="nucleotide sequence ID" value="NZ_BSUI01000013.1"/>
</dbReference>
<feature type="domain" description="ABM" evidence="1">
    <location>
        <begin position="1"/>
        <end position="91"/>
    </location>
</feature>
<dbReference type="Proteomes" id="UP000536909">
    <property type="component" value="Unassembled WGS sequence"/>
</dbReference>
<accession>A0AAJ5F6S0</accession>
<dbReference type="Proteomes" id="UP000308000">
    <property type="component" value="Unassembled WGS sequence"/>
</dbReference>
<dbReference type="EMBL" id="JACHFV010000004">
    <property type="protein sequence ID" value="MBB5294711.1"/>
    <property type="molecule type" value="Genomic_DNA"/>
</dbReference>
<protein>
    <submittedName>
        <fullName evidence="3">Antibiotic biosynthesis monooxygenase</fullName>
    </submittedName>
    <submittedName>
        <fullName evidence="2">Quinol monooxygenase YgiN</fullName>
    </submittedName>
</protein>